<dbReference type="InterPro" id="IPR038718">
    <property type="entry name" value="SNF2-like_sf"/>
</dbReference>
<dbReference type="Pfam" id="PF00271">
    <property type="entry name" value="Helicase_C"/>
    <property type="match status" value="1"/>
</dbReference>
<dbReference type="PROSITE" id="PS51192">
    <property type="entry name" value="HELICASE_ATP_BIND_1"/>
    <property type="match status" value="1"/>
</dbReference>
<dbReference type="PANTHER" id="PTHR45623">
    <property type="entry name" value="CHROMODOMAIN-HELICASE-DNA-BINDING PROTEIN 3-RELATED-RELATED"/>
    <property type="match status" value="1"/>
</dbReference>
<evidence type="ECO:0000259" key="9">
    <source>
        <dbReference type="PROSITE" id="PS51194"/>
    </source>
</evidence>
<evidence type="ECO:0000256" key="4">
    <source>
        <dbReference type="ARBA" id="ARBA00022840"/>
    </source>
</evidence>
<feature type="region of interest" description="Disordered" evidence="7">
    <location>
        <begin position="783"/>
        <end position="807"/>
    </location>
</feature>
<dbReference type="AlphaFoldDB" id="A0A4P9YTC6"/>
<dbReference type="GO" id="GO:0005524">
    <property type="term" value="F:ATP binding"/>
    <property type="evidence" value="ECO:0007669"/>
    <property type="project" value="InterPro"/>
</dbReference>
<evidence type="ECO:0000256" key="6">
    <source>
        <dbReference type="ARBA" id="ARBA00023242"/>
    </source>
</evidence>
<accession>A0A4P9YTC6</accession>
<dbReference type="Gene3D" id="3.40.50.300">
    <property type="entry name" value="P-loop containing nucleotide triphosphate hydrolases"/>
    <property type="match status" value="1"/>
</dbReference>
<evidence type="ECO:0000256" key="2">
    <source>
        <dbReference type="ARBA" id="ARBA00022741"/>
    </source>
</evidence>
<comment type="subcellular location">
    <subcellularLocation>
        <location evidence="1">Nucleus</location>
    </subcellularLocation>
</comment>
<keyword evidence="2" id="KW-0547">Nucleotide-binding</keyword>
<dbReference type="CDD" id="cd18793">
    <property type="entry name" value="SF2_C_SNF"/>
    <property type="match status" value="1"/>
</dbReference>
<dbReference type="GO" id="GO:0016887">
    <property type="term" value="F:ATP hydrolysis activity"/>
    <property type="evidence" value="ECO:0007669"/>
    <property type="project" value="TreeGrafter"/>
</dbReference>
<dbReference type="SMART" id="SM00490">
    <property type="entry name" value="HELICc"/>
    <property type="match status" value="1"/>
</dbReference>
<proteinExistence type="predicted"/>
<evidence type="ECO:0000256" key="5">
    <source>
        <dbReference type="ARBA" id="ARBA00023125"/>
    </source>
</evidence>
<dbReference type="GO" id="GO:0000785">
    <property type="term" value="C:chromatin"/>
    <property type="evidence" value="ECO:0007669"/>
    <property type="project" value="TreeGrafter"/>
</dbReference>
<name>A0A4P9YTC6_9FUNG</name>
<sequence length="807" mass="90682">YGPFLVVVPLSTLGNWQREFARWAPDLNVIAYVGDSKSREFIREYEFYLPPGGGQGGGRRVKFNALLTTYELILKDRRELGAIRWAYLAVDEAHRLKNSESQLHEVLSEFHHTNRLLITGTPLQNSVKELYALVNFLMPDQHAMAAEFEFDMEGASSEQQEAKIRELHELLRPLMLRRLKKDVEKSLPKKTERILRVELSPMQVHYYKNILTRNFEVLNRGNSGPGQLSMLNIAVELQKASNHPYLFEGAEPMGLSREDQLRGLIMNSGKMVLLDKLLTRLRQGGHRVLIFSQMVRLLDIIQDYIAMRGFPHQRLDGSVPNEVRKKAIDHFNAPGSPDFCFLLSTRAGGLGINLETADTVVIFDSDWNPQNDLQAMARAHRIGQTRTVNVYRFVSKGTIEEEVLERAKRKMVLEYLLVSGMDTSGANLLKERGAATTTTGTGAAAGSKGKSYAGQFTKEELNAILKFGAKNLFQETTNQKKLDDLDLDEILDRAEQHDTAAVEEAAAGGAQTSDGGAEFLAQFQVADYGGDMSWEDIVPKEERERATAEKEAEAQADMWSSGRKRKAASSAVNGIREDLEAAFTEREVRALARGMMRFGHLHERYDLVVNEADLVKKDRELVMKQAQDIEALCKEAVVAQLGEVDDICTALTTRRKADKAIQCEIHGVTINAGQMLQRLADLRCLHKQLSSIADPLRFRMPVQLRGNLNWSVAWTPRDDACLLVGIHRHGFGAWERIRDDKELQLDKKIFGDERNAQGERRTPGSTHLQRRADNLLRLLRDVDRAGASPPLHQPSTPASTIRPGSTT</sequence>
<dbReference type="Pfam" id="PF23588">
    <property type="entry name" value="HTH_CHD1_Hrp3"/>
    <property type="match status" value="1"/>
</dbReference>
<evidence type="ECO:0000256" key="3">
    <source>
        <dbReference type="ARBA" id="ARBA00022801"/>
    </source>
</evidence>
<dbReference type="GO" id="GO:0140658">
    <property type="term" value="F:ATP-dependent chromatin remodeler activity"/>
    <property type="evidence" value="ECO:0007669"/>
    <property type="project" value="TreeGrafter"/>
</dbReference>
<dbReference type="InterPro" id="IPR001650">
    <property type="entry name" value="Helicase_C-like"/>
</dbReference>
<dbReference type="Gene3D" id="1.10.10.60">
    <property type="entry name" value="Homeodomain-like"/>
    <property type="match status" value="1"/>
</dbReference>
<keyword evidence="4" id="KW-0067">ATP-binding</keyword>
<dbReference type="GO" id="GO:0005634">
    <property type="term" value="C:nucleus"/>
    <property type="evidence" value="ECO:0007669"/>
    <property type="project" value="UniProtKB-SubCell"/>
</dbReference>
<dbReference type="GO" id="GO:0003682">
    <property type="term" value="F:chromatin binding"/>
    <property type="evidence" value="ECO:0007669"/>
    <property type="project" value="TreeGrafter"/>
</dbReference>
<evidence type="ECO:0000256" key="1">
    <source>
        <dbReference type="ARBA" id="ARBA00004123"/>
    </source>
</evidence>
<feature type="compositionally biased region" description="Polar residues" evidence="7">
    <location>
        <begin position="793"/>
        <end position="807"/>
    </location>
</feature>
<keyword evidence="11" id="KW-1185">Reference proteome</keyword>
<gene>
    <name evidence="10" type="ORF">SYNPS1DRAFT_31262</name>
</gene>
<dbReference type="InterPro" id="IPR027417">
    <property type="entry name" value="P-loop_NTPase"/>
</dbReference>
<reference evidence="11" key="1">
    <citation type="journal article" date="2018" name="Nat. Microbiol.">
        <title>Leveraging single-cell genomics to expand the fungal tree of life.</title>
        <authorList>
            <person name="Ahrendt S.R."/>
            <person name="Quandt C.A."/>
            <person name="Ciobanu D."/>
            <person name="Clum A."/>
            <person name="Salamov A."/>
            <person name="Andreopoulos B."/>
            <person name="Cheng J.F."/>
            <person name="Woyke T."/>
            <person name="Pelin A."/>
            <person name="Henrissat B."/>
            <person name="Reynolds N.K."/>
            <person name="Benny G.L."/>
            <person name="Smith M.E."/>
            <person name="James T.Y."/>
            <person name="Grigoriev I.V."/>
        </authorList>
    </citation>
    <scope>NUCLEOTIDE SEQUENCE [LARGE SCALE GENOMIC DNA]</scope>
    <source>
        <strain evidence="11">Benny S71-1</strain>
    </source>
</reference>
<keyword evidence="5" id="KW-0238">DNA-binding</keyword>
<dbReference type="InterPro" id="IPR000330">
    <property type="entry name" value="SNF2_N"/>
</dbReference>
<evidence type="ECO:0000313" key="11">
    <source>
        <dbReference type="Proteomes" id="UP000278143"/>
    </source>
</evidence>
<dbReference type="PANTHER" id="PTHR45623:SF14">
    <property type="entry name" value="CHROMODOMAIN-HELICASE-DNA-BINDING PROTEIN 1"/>
    <property type="match status" value="1"/>
</dbReference>
<dbReference type="OrthoDB" id="5857104at2759"/>
<protein>
    <submittedName>
        <fullName evidence="10">P-loop containing nucleoside triphosphate hydrolase protein</fullName>
    </submittedName>
</protein>
<organism evidence="10 11">
    <name type="scientific">Syncephalis pseudoplumigaleata</name>
    <dbReference type="NCBI Taxonomy" id="1712513"/>
    <lineage>
        <taxon>Eukaryota</taxon>
        <taxon>Fungi</taxon>
        <taxon>Fungi incertae sedis</taxon>
        <taxon>Zoopagomycota</taxon>
        <taxon>Zoopagomycotina</taxon>
        <taxon>Zoopagomycetes</taxon>
        <taxon>Zoopagales</taxon>
        <taxon>Piptocephalidaceae</taxon>
        <taxon>Syncephalis</taxon>
    </lineage>
</organism>
<dbReference type="GO" id="GO:0042393">
    <property type="term" value="F:histone binding"/>
    <property type="evidence" value="ECO:0007669"/>
    <property type="project" value="TreeGrafter"/>
</dbReference>
<evidence type="ECO:0000313" key="10">
    <source>
        <dbReference type="EMBL" id="RKP23044.1"/>
    </source>
</evidence>
<dbReference type="Gene3D" id="6.10.140.1440">
    <property type="match status" value="1"/>
</dbReference>
<dbReference type="Gene3D" id="3.40.50.10810">
    <property type="entry name" value="Tandem AAA-ATPase domain"/>
    <property type="match status" value="1"/>
</dbReference>
<feature type="domain" description="Helicase C-terminal" evidence="9">
    <location>
        <begin position="273"/>
        <end position="429"/>
    </location>
</feature>
<evidence type="ECO:0000259" key="8">
    <source>
        <dbReference type="PROSITE" id="PS51192"/>
    </source>
</evidence>
<dbReference type="EMBL" id="KZ991368">
    <property type="protein sequence ID" value="RKP23044.1"/>
    <property type="molecule type" value="Genomic_DNA"/>
</dbReference>
<dbReference type="InterPro" id="IPR056302">
    <property type="entry name" value="CHD1-2/Hrp3_HTH"/>
</dbReference>
<dbReference type="PROSITE" id="PS51194">
    <property type="entry name" value="HELICASE_CTER"/>
    <property type="match status" value="1"/>
</dbReference>
<dbReference type="Proteomes" id="UP000278143">
    <property type="component" value="Unassembled WGS sequence"/>
</dbReference>
<keyword evidence="6" id="KW-0539">Nucleus</keyword>
<dbReference type="GO" id="GO:0003677">
    <property type="term" value="F:DNA binding"/>
    <property type="evidence" value="ECO:0007669"/>
    <property type="project" value="UniProtKB-KW"/>
</dbReference>
<feature type="non-terminal residue" evidence="10">
    <location>
        <position position="1"/>
    </location>
</feature>
<feature type="domain" description="Helicase ATP-binding" evidence="8">
    <location>
        <begin position="1"/>
        <end position="140"/>
    </location>
</feature>
<dbReference type="GO" id="GO:0034728">
    <property type="term" value="P:nucleosome organization"/>
    <property type="evidence" value="ECO:0007669"/>
    <property type="project" value="TreeGrafter"/>
</dbReference>
<keyword evidence="3 10" id="KW-0378">Hydrolase</keyword>
<dbReference type="InterPro" id="IPR049730">
    <property type="entry name" value="SNF2/RAD54-like_C"/>
</dbReference>
<dbReference type="InterPro" id="IPR014001">
    <property type="entry name" value="Helicase_ATP-bd"/>
</dbReference>
<dbReference type="SUPFAM" id="SSF52540">
    <property type="entry name" value="P-loop containing nucleoside triphosphate hydrolases"/>
    <property type="match status" value="2"/>
</dbReference>
<dbReference type="Pfam" id="PF00176">
    <property type="entry name" value="SNF2-rel_dom"/>
    <property type="match status" value="1"/>
</dbReference>
<evidence type="ECO:0000256" key="7">
    <source>
        <dbReference type="SAM" id="MobiDB-lite"/>
    </source>
</evidence>